<evidence type="ECO:0000256" key="2">
    <source>
        <dbReference type="ARBA" id="ARBA00022478"/>
    </source>
</evidence>
<dbReference type="GO" id="GO:0003697">
    <property type="term" value="F:single-stranded DNA binding"/>
    <property type="evidence" value="ECO:0007669"/>
    <property type="project" value="UniProtKB-UniRule"/>
</dbReference>
<dbReference type="InterPro" id="IPR039748">
    <property type="entry name" value="RPC3"/>
</dbReference>
<evidence type="ECO:0000256" key="3">
    <source>
        <dbReference type="ARBA" id="ARBA00023163"/>
    </source>
</evidence>
<reference evidence="10" key="1">
    <citation type="submission" date="2022-11" db="UniProtKB">
        <authorList>
            <consortium name="WormBaseParasite"/>
        </authorList>
    </citation>
    <scope>IDENTIFICATION</scope>
</reference>
<dbReference type="AlphaFoldDB" id="A0A914UZB7"/>
<evidence type="ECO:0000256" key="1">
    <source>
        <dbReference type="ARBA" id="ARBA00004123"/>
    </source>
</evidence>
<dbReference type="FunFam" id="1.10.10.10:FF:000199">
    <property type="entry name" value="DNA-directed RNA polymerase III subunit RPC3"/>
    <property type="match status" value="1"/>
</dbReference>
<dbReference type="WBParaSite" id="PSAMB.scaffold13874size2086.g35727.t1">
    <property type="protein sequence ID" value="PSAMB.scaffold13874size2086.g35727.t1"/>
    <property type="gene ID" value="PSAMB.scaffold13874size2086.g35727"/>
</dbReference>
<comment type="subunit">
    <text evidence="5">Component of the RNA polymerase III (Pol III) complex consisting of 17 subunits.</text>
</comment>
<comment type="similarity">
    <text evidence="5">Belongs to the eukaryotic RPC3/POLR3C RNA polymerase subunit family.</text>
</comment>
<dbReference type="Pfam" id="PF05645">
    <property type="entry name" value="RNA_pol_Rpc82"/>
    <property type="match status" value="1"/>
</dbReference>
<dbReference type="InterPro" id="IPR036388">
    <property type="entry name" value="WH-like_DNA-bd_sf"/>
</dbReference>
<dbReference type="Pfam" id="PF22536">
    <property type="entry name" value="WHD_POLR3C"/>
    <property type="match status" value="1"/>
</dbReference>
<feature type="domain" description="RNA polymerase III Rpc82 C -terminal" evidence="7">
    <location>
        <begin position="16"/>
        <end position="146"/>
    </location>
</feature>
<keyword evidence="3 5" id="KW-0804">Transcription</keyword>
<dbReference type="InterPro" id="IPR008806">
    <property type="entry name" value="RNA_pol_III_Rpc82_C"/>
</dbReference>
<keyword evidence="4 5" id="KW-0539">Nucleus</keyword>
<dbReference type="PANTHER" id="PTHR12949">
    <property type="entry name" value="RNA POLYMERASE III DNA DIRECTED -RELATED"/>
    <property type="match status" value="1"/>
</dbReference>
<dbReference type="GO" id="GO:0006351">
    <property type="term" value="P:DNA-templated transcription"/>
    <property type="evidence" value="ECO:0007669"/>
    <property type="project" value="InterPro"/>
</dbReference>
<evidence type="ECO:0000313" key="10">
    <source>
        <dbReference type="WBParaSite" id="PSAMB.scaffold13874size2086.g35727.t1"/>
    </source>
</evidence>
<dbReference type="InterPro" id="IPR055207">
    <property type="entry name" value="POLR3C_WHD"/>
</dbReference>
<evidence type="ECO:0000313" key="9">
    <source>
        <dbReference type="Proteomes" id="UP000887566"/>
    </source>
</evidence>
<dbReference type="GO" id="GO:0005666">
    <property type="term" value="C:RNA polymerase III complex"/>
    <property type="evidence" value="ECO:0007669"/>
    <property type="project" value="UniProtKB-UniRule"/>
</dbReference>
<keyword evidence="2 5" id="KW-0240">DNA-directed RNA polymerase</keyword>
<feature type="region of interest" description="Disordered" evidence="6">
    <location>
        <begin position="1"/>
        <end position="23"/>
    </location>
</feature>
<dbReference type="Gene3D" id="1.10.10.10">
    <property type="entry name" value="Winged helix-like DNA-binding domain superfamily/Winged helix DNA-binding domain"/>
    <property type="match status" value="2"/>
</dbReference>
<evidence type="ECO:0000256" key="4">
    <source>
        <dbReference type="ARBA" id="ARBA00023242"/>
    </source>
</evidence>
<organism evidence="9 10">
    <name type="scientific">Plectus sambesii</name>
    <dbReference type="NCBI Taxonomy" id="2011161"/>
    <lineage>
        <taxon>Eukaryota</taxon>
        <taxon>Metazoa</taxon>
        <taxon>Ecdysozoa</taxon>
        <taxon>Nematoda</taxon>
        <taxon>Chromadorea</taxon>
        <taxon>Plectida</taxon>
        <taxon>Plectina</taxon>
        <taxon>Plectoidea</taxon>
        <taxon>Plectidae</taxon>
        <taxon>Plectus</taxon>
    </lineage>
</organism>
<name>A0A914UZB7_9BILA</name>
<keyword evidence="9" id="KW-1185">Reference proteome</keyword>
<evidence type="ECO:0000256" key="6">
    <source>
        <dbReference type="SAM" id="MobiDB-lite"/>
    </source>
</evidence>
<proteinExistence type="inferred from homology"/>
<sequence>MPDSVVPASTSSDGAAGKKRKLEEMEKEKAPDLAILWRLNWQRFDQYFRDEVVLELIESMGNEKCVEVTRALLKISELKSDTGTASFPISVHDVVRVAASNDMNLPKSVIESCLEFLSEDQTRIIRRAGDSGGGMYVIDFEKALQAMCKFTIESVIRETFDTKGVRVFNLLLAKGYLEQEQMEKFAMLSSKEGKELTYQLMKEGFISVRELAKSNDFAPARTFYVFHVEMRRVAHTLYLRSCK</sequence>
<dbReference type="Proteomes" id="UP000887566">
    <property type="component" value="Unplaced"/>
</dbReference>
<protein>
    <recommendedName>
        <fullName evidence="5">DNA-directed RNA polymerase III subunit RPC3</fullName>
        <shortName evidence="5">RNA polymerase III subunit C3</shortName>
    </recommendedName>
</protein>
<comment type="subcellular location">
    <subcellularLocation>
        <location evidence="1 5">Nucleus</location>
    </subcellularLocation>
</comment>
<feature type="domain" description="DNA-directed RNA polymerase III subunit RPC3 winged-helix" evidence="8">
    <location>
        <begin position="152"/>
        <end position="228"/>
    </location>
</feature>
<evidence type="ECO:0000259" key="8">
    <source>
        <dbReference type="Pfam" id="PF22536"/>
    </source>
</evidence>
<evidence type="ECO:0000256" key="5">
    <source>
        <dbReference type="RuleBase" id="RU367076"/>
    </source>
</evidence>
<accession>A0A914UZB7</accession>
<dbReference type="PANTHER" id="PTHR12949:SF0">
    <property type="entry name" value="DNA-DIRECTED RNA POLYMERASE III SUBUNIT RPC3"/>
    <property type="match status" value="1"/>
</dbReference>
<evidence type="ECO:0000259" key="7">
    <source>
        <dbReference type="Pfam" id="PF05645"/>
    </source>
</evidence>
<comment type="function">
    <text evidence="5">DNA-dependent RNA polymerase catalyzes the transcription of DNA into RNA using the four ribonucleoside triphosphates as substrates. Specific core component of RNA polymerase III which synthesizes small RNAs, such as 5S rRNA and tRNAs.</text>
</comment>